<dbReference type="InterPro" id="IPR018060">
    <property type="entry name" value="HTH_AraC"/>
</dbReference>
<dbReference type="PANTHER" id="PTHR40055">
    <property type="entry name" value="TRANSCRIPTIONAL REGULATOR YGIV-RELATED"/>
    <property type="match status" value="1"/>
</dbReference>
<dbReference type="AlphaFoldDB" id="A0A108T3C9"/>
<dbReference type="InterPro" id="IPR010499">
    <property type="entry name" value="AraC_E-bd"/>
</dbReference>
<dbReference type="PANTHER" id="PTHR40055:SF1">
    <property type="entry name" value="TRANSCRIPTIONAL REGULATOR YGIV-RELATED"/>
    <property type="match status" value="1"/>
</dbReference>
<evidence type="ECO:0000256" key="1">
    <source>
        <dbReference type="ARBA" id="ARBA00023015"/>
    </source>
</evidence>
<dbReference type="EMBL" id="LRGC01000019">
    <property type="protein sequence ID" value="KWR52566.1"/>
    <property type="molecule type" value="Genomic_DNA"/>
</dbReference>
<dbReference type="PATRIC" id="fig|46506.5.peg.3040"/>
<dbReference type="InterPro" id="IPR020449">
    <property type="entry name" value="Tscrpt_reg_AraC-type_HTH"/>
</dbReference>
<comment type="caution">
    <text evidence="5">The sequence shown here is derived from an EMBL/GenBank/DDBJ whole genome shotgun (WGS) entry which is preliminary data.</text>
</comment>
<dbReference type="InterPro" id="IPR009057">
    <property type="entry name" value="Homeodomain-like_sf"/>
</dbReference>
<name>A0A108T3C9_BACSE</name>
<evidence type="ECO:0000313" key="6">
    <source>
        <dbReference type="Proteomes" id="UP000056419"/>
    </source>
</evidence>
<dbReference type="SMART" id="SM00342">
    <property type="entry name" value="HTH_ARAC"/>
    <property type="match status" value="1"/>
</dbReference>
<keyword evidence="2" id="KW-0238">DNA-binding</keyword>
<reference evidence="5 6" key="1">
    <citation type="journal article" date="2016" name="BMC Genomics">
        <title>Type VI secretion systems of human gut Bacteroidales segregate into three genetic architectures, two of which are contained on mobile genetic elements.</title>
        <authorList>
            <person name="Coyne M.J."/>
            <person name="Roelofs K.G."/>
            <person name="Comstock L.E."/>
        </authorList>
    </citation>
    <scope>NUCLEOTIDE SEQUENCE [LARGE SCALE GENOMIC DNA]</scope>
    <source>
        <strain evidence="5 6">CL09T03C01</strain>
    </source>
</reference>
<dbReference type="GO" id="GO:0003700">
    <property type="term" value="F:DNA-binding transcription factor activity"/>
    <property type="evidence" value="ECO:0007669"/>
    <property type="project" value="InterPro"/>
</dbReference>
<dbReference type="InterPro" id="IPR011256">
    <property type="entry name" value="Reg_factor_effector_dom_sf"/>
</dbReference>
<feature type="domain" description="HTH araC/xylS-type" evidence="4">
    <location>
        <begin position="60"/>
        <end position="158"/>
    </location>
</feature>
<dbReference type="Pfam" id="PF12833">
    <property type="entry name" value="HTH_18"/>
    <property type="match status" value="1"/>
</dbReference>
<dbReference type="Gene3D" id="3.20.80.10">
    <property type="entry name" value="Regulatory factor, effector binding domain"/>
    <property type="match status" value="1"/>
</dbReference>
<dbReference type="PROSITE" id="PS01124">
    <property type="entry name" value="HTH_ARAC_FAMILY_2"/>
    <property type="match status" value="1"/>
</dbReference>
<evidence type="ECO:0000256" key="2">
    <source>
        <dbReference type="ARBA" id="ARBA00023125"/>
    </source>
</evidence>
<evidence type="ECO:0000313" key="5">
    <source>
        <dbReference type="EMBL" id="KWR52566.1"/>
    </source>
</evidence>
<keyword evidence="3" id="KW-0804">Transcription</keyword>
<proteinExistence type="predicted"/>
<dbReference type="Proteomes" id="UP000056419">
    <property type="component" value="Unassembled WGS sequence"/>
</dbReference>
<dbReference type="SUPFAM" id="SSF55136">
    <property type="entry name" value="Probable bacterial effector-binding domain"/>
    <property type="match status" value="1"/>
</dbReference>
<accession>A0A108T3C9</accession>
<keyword evidence="1" id="KW-0805">Transcription regulation</keyword>
<protein>
    <submittedName>
        <fullName evidence="5">Putative regulatory protein, SoxS-like</fullName>
    </submittedName>
</protein>
<sequence>MIINELPSNKCPTNMRQTTFIAISDKSPIPFSPYFCIVNKPIEYMETKKTTREEYQKCVNAVVDYINLHLGEEIDLKSLAKISHFSPFYFHRIMKAFLGEPVGTFIVRTRTETAARLLRYTDLPIADIAYRIGYSSSSSLSKVFKQFYGISPLEYRNNKNFVIMKPAIIRPELKLKREIKELPVRNVIYIRLFGDYKLNDYCGTWMRLQQFVQEEKLPMGEVMPYCIFHDDPKVTPIEKLRTDVCMVMPTAATPKGNIGFKQLPAGRYAIFLYKGSYEHLQSVYDTIYGKYIPEMECTFRDEASAERYLNNPADTAPDELLTEIYIPIE</sequence>
<evidence type="ECO:0000259" key="4">
    <source>
        <dbReference type="PROSITE" id="PS01124"/>
    </source>
</evidence>
<organism evidence="5 6">
    <name type="scientific">Bacteroides stercoris</name>
    <dbReference type="NCBI Taxonomy" id="46506"/>
    <lineage>
        <taxon>Bacteria</taxon>
        <taxon>Pseudomonadati</taxon>
        <taxon>Bacteroidota</taxon>
        <taxon>Bacteroidia</taxon>
        <taxon>Bacteroidales</taxon>
        <taxon>Bacteroidaceae</taxon>
        <taxon>Bacteroides</taxon>
    </lineage>
</organism>
<dbReference type="InterPro" id="IPR050908">
    <property type="entry name" value="SmbC-like"/>
</dbReference>
<evidence type="ECO:0000256" key="3">
    <source>
        <dbReference type="ARBA" id="ARBA00023163"/>
    </source>
</evidence>
<dbReference type="Pfam" id="PF06445">
    <property type="entry name" value="GyrI-like"/>
    <property type="match status" value="1"/>
</dbReference>
<dbReference type="Gene3D" id="1.10.10.60">
    <property type="entry name" value="Homeodomain-like"/>
    <property type="match status" value="2"/>
</dbReference>
<dbReference type="SMART" id="SM00871">
    <property type="entry name" value="AraC_E_bind"/>
    <property type="match status" value="1"/>
</dbReference>
<dbReference type="STRING" id="46506.AA415_02818"/>
<gene>
    <name evidence="5" type="primary">soxS</name>
    <name evidence="5" type="ORF">AA415_02818</name>
</gene>
<dbReference type="PRINTS" id="PR00032">
    <property type="entry name" value="HTHARAC"/>
</dbReference>
<dbReference type="SUPFAM" id="SSF46689">
    <property type="entry name" value="Homeodomain-like"/>
    <property type="match status" value="2"/>
</dbReference>
<keyword evidence="6" id="KW-1185">Reference proteome</keyword>
<dbReference type="GO" id="GO:0043565">
    <property type="term" value="F:sequence-specific DNA binding"/>
    <property type="evidence" value="ECO:0007669"/>
    <property type="project" value="InterPro"/>
</dbReference>
<dbReference type="InterPro" id="IPR029442">
    <property type="entry name" value="GyrI-like"/>
</dbReference>